<dbReference type="GO" id="GO:0071897">
    <property type="term" value="P:DNA biosynthetic process"/>
    <property type="evidence" value="ECO:0007669"/>
    <property type="project" value="UniProtKB-ARBA"/>
</dbReference>
<dbReference type="PROSITE" id="PS50878">
    <property type="entry name" value="RT_POL"/>
    <property type="match status" value="1"/>
</dbReference>
<protein>
    <submittedName>
        <fullName evidence="2">Retrovirus-related Pol polyprotein from type-2 retrotransposable element R2DM</fullName>
    </submittedName>
</protein>
<comment type="caution">
    <text evidence="2">The sequence shown here is derived from an EMBL/GenBank/DDBJ whole genome shotgun (WGS) entry which is preliminary data.</text>
</comment>
<keyword evidence="3" id="KW-1185">Reference proteome</keyword>
<dbReference type="PANTHER" id="PTHR19446">
    <property type="entry name" value="REVERSE TRANSCRIPTASES"/>
    <property type="match status" value="1"/>
</dbReference>
<reference evidence="2 3" key="1">
    <citation type="submission" date="2021-06" db="EMBL/GenBank/DDBJ databases">
        <title>Caerostris darwini draft genome.</title>
        <authorList>
            <person name="Kono N."/>
            <person name="Arakawa K."/>
        </authorList>
    </citation>
    <scope>NUCLEOTIDE SEQUENCE [LARGE SCALE GENOMIC DNA]</scope>
</reference>
<organism evidence="2 3">
    <name type="scientific">Caerostris darwini</name>
    <dbReference type="NCBI Taxonomy" id="1538125"/>
    <lineage>
        <taxon>Eukaryota</taxon>
        <taxon>Metazoa</taxon>
        <taxon>Ecdysozoa</taxon>
        <taxon>Arthropoda</taxon>
        <taxon>Chelicerata</taxon>
        <taxon>Arachnida</taxon>
        <taxon>Araneae</taxon>
        <taxon>Araneomorphae</taxon>
        <taxon>Entelegynae</taxon>
        <taxon>Araneoidea</taxon>
        <taxon>Araneidae</taxon>
        <taxon>Caerostris</taxon>
    </lineage>
</organism>
<dbReference type="Pfam" id="PF00078">
    <property type="entry name" value="RVT_1"/>
    <property type="match status" value="1"/>
</dbReference>
<proteinExistence type="predicted"/>
<name>A0AAV4RK94_9ARAC</name>
<dbReference type="InterPro" id="IPR000477">
    <property type="entry name" value="RT_dom"/>
</dbReference>
<dbReference type="AlphaFoldDB" id="A0AAV4RK94"/>
<dbReference type="EMBL" id="BPLQ01006475">
    <property type="protein sequence ID" value="GIY22733.1"/>
    <property type="molecule type" value="Genomic_DNA"/>
</dbReference>
<evidence type="ECO:0000259" key="1">
    <source>
        <dbReference type="PROSITE" id="PS50878"/>
    </source>
</evidence>
<dbReference type="InterPro" id="IPR043502">
    <property type="entry name" value="DNA/RNA_pol_sf"/>
</dbReference>
<dbReference type="CDD" id="cd01650">
    <property type="entry name" value="RT_nLTR_like"/>
    <property type="match status" value="1"/>
</dbReference>
<feature type="domain" description="Reverse transcriptase" evidence="1">
    <location>
        <begin position="137"/>
        <end position="408"/>
    </location>
</feature>
<dbReference type="Proteomes" id="UP001054837">
    <property type="component" value="Unassembled WGS sequence"/>
</dbReference>
<evidence type="ECO:0000313" key="3">
    <source>
        <dbReference type="Proteomes" id="UP001054837"/>
    </source>
</evidence>
<sequence>MRKTIQVPLLTFMKLLTVFWKDLLQRITLPHLNGVFKPSFTFFQRAVIGVCHLPLLLIWMTEPHVKNCTNETAAGLFGKSWAMPVSAAKSHSFPFKPFSLNVGKKAENTAPGPDRLTYHHLRTVDPGARLLSRTFNLCVRFRRVPSSWKASTTIHIPKGGDPSEVSNWRPIALSNTSYKIFTKCLASRLSAWCERYDTISFCQKGFMPHDGVLEHNFILQQAVEQARSSKKDICIAWLEVTNAFGALPHSALFDSLRALNVGESMVRLIEDIYSGSVSSILTEEGTSEPIPIRSGVKQGCPLSGLLFNIALDPVIQSLQGASSQHKVLAFADDLCLLSNTTSGLQDMLDHLHRQMSRLCLHLNPQKSFSLHLRGSTPVGTCDTSFTLNDHQLHPVHEGDFHKFLGKPVGFNAVPDYSSLNDLAQLGVKLAPWQRLDALKTFFFSSLQFPMRTAQFPKGDWKKIDKLILKEVKSTLNLPTEASNEYIYGNRKLGCCGLPIFAEDADINLVDSAFKLLSSRDALCAERALASLHSTVRRRLGKIPDDQMLSDFMSGDIGGDFSTTSNKFSNTWTVGRVASRRLGIQWIFQDSVPSLVFRDMTLKVNHRRKILFSIRDRLRTSRVDTLHRKNQGKVLELVSLALASSHFISDGAFTRFADWRFVHRARLNLFPLNGAKPWVNDSDQRCRRCGFQQETLAHVLNHCSRYSHAWQLRHNAIVDRLVAALGRRGEILSCNQAVAGLDLRPDIVFKKGTDIFIIDVTCPFENRKPIRSPNTIPFFQSQGLTPHIVPILVGALGSWDPENDSFLRRFMGRAFLNKHRKLCVSDCIRWSRDIYIEFLTGHCQYAAGNGGVAPSSGFFSRS</sequence>
<evidence type="ECO:0000313" key="2">
    <source>
        <dbReference type="EMBL" id="GIY22733.1"/>
    </source>
</evidence>
<dbReference type="SUPFAM" id="SSF56672">
    <property type="entry name" value="DNA/RNA polymerases"/>
    <property type="match status" value="1"/>
</dbReference>
<gene>
    <name evidence="2" type="primary">pol</name>
    <name evidence="2" type="ORF">CDAR_288651</name>
</gene>
<accession>A0AAV4RK94</accession>